<reference evidence="3 4" key="1">
    <citation type="submission" date="2017-06" db="EMBL/GenBank/DDBJ databases">
        <title>Genome sequencing of cyanobaciteial culture collection at National Institute for Environmental Studies (NIES).</title>
        <authorList>
            <person name="Hirose Y."/>
            <person name="Shimura Y."/>
            <person name="Fujisawa T."/>
            <person name="Nakamura Y."/>
            <person name="Kawachi M."/>
        </authorList>
    </citation>
    <scope>NUCLEOTIDE SEQUENCE [LARGE SCALE GENOMIC DNA]</scope>
    <source>
        <strain evidence="3 4">NIES-267</strain>
    </source>
</reference>
<evidence type="ECO:0000256" key="2">
    <source>
        <dbReference type="SAM" id="SignalP"/>
    </source>
</evidence>
<gene>
    <name evidence="3" type="ORF">NIES267_01200</name>
</gene>
<proteinExistence type="predicted"/>
<keyword evidence="4" id="KW-1185">Reference proteome</keyword>
<accession>A0A1Z4LHF3</accession>
<evidence type="ECO:0000313" key="3">
    <source>
        <dbReference type="EMBL" id="BAY80663.1"/>
    </source>
</evidence>
<keyword evidence="2" id="KW-0732">Signal</keyword>
<feature type="compositionally biased region" description="Polar residues" evidence="1">
    <location>
        <begin position="39"/>
        <end position="52"/>
    </location>
</feature>
<feature type="region of interest" description="Disordered" evidence="1">
    <location>
        <begin position="39"/>
        <end position="435"/>
    </location>
</feature>
<feature type="compositionally biased region" description="Acidic residues" evidence="1">
    <location>
        <begin position="252"/>
        <end position="269"/>
    </location>
</feature>
<protein>
    <submittedName>
        <fullName evidence="3">Uncharacterized protein</fullName>
    </submittedName>
</protein>
<feature type="chain" id="PRO_5012057414" evidence="2">
    <location>
        <begin position="35"/>
        <end position="644"/>
    </location>
</feature>
<evidence type="ECO:0000256" key="1">
    <source>
        <dbReference type="SAM" id="MobiDB-lite"/>
    </source>
</evidence>
<name>A0A1Z4LHF3_9CYAN</name>
<organism evidence="3 4">
    <name type="scientific">Calothrix parasitica NIES-267</name>
    <dbReference type="NCBI Taxonomy" id="1973488"/>
    <lineage>
        <taxon>Bacteria</taxon>
        <taxon>Bacillati</taxon>
        <taxon>Cyanobacteriota</taxon>
        <taxon>Cyanophyceae</taxon>
        <taxon>Nostocales</taxon>
        <taxon>Calotrichaceae</taxon>
        <taxon>Calothrix</taxon>
    </lineage>
</organism>
<dbReference type="OrthoDB" id="509551at2"/>
<dbReference type="Proteomes" id="UP000218418">
    <property type="component" value="Chromosome"/>
</dbReference>
<feature type="compositionally biased region" description="Acidic residues" evidence="1">
    <location>
        <begin position="198"/>
        <end position="213"/>
    </location>
</feature>
<sequence length="644" mass="67126">MIKSFLLNNLLVPLRQISPSMLFASAALHSLLLAVPVPSNSSNKELAKGSNSPDEDTTEVSKEKDVCDDEDASLSEGAGEDSLGGDASLSEGAGEDSLGEDASLSEGAGEDSLGEDASISEGTGEDSLGENTSLSEGAGEDSLGEDTPISEGAGEDSLGEDASLSEGTGEDSLGEDASLSEGTGEDSLGEDASLSEGTGEDSLGEEIGEEENETSASNKELCDDDSLPKGKALEVPGDGSIPLSALGTEDSSGIEEDSSVSEGGEDSFGEDTPISEGGEDTLISEGAGEETLGDLASIGAGAGEEPLDEGDSTLDAGAGEEPLDEGDSASDAGAGEEPLDEGDSASDAGAGEEPLDEGDSTSDTGAGEEPLDEGDSTSDTGAGEEPLDEGDSTSDTGAGEEPLDEGDSTEKEKETESNSENQPQQRPVDPFADFPKYTGVKPYVCGTQIARIDRRTRRTSDSLNDVQAYFDKKLADTDFQVEKLSDKPDTKVYQISKGNLTQYLQLFAVKEQGTMILLSSQRVDCYRLSNQKQEAKPKTEEQALLSTFQSLYAQLGWTEEKDFAPTSKVEIIFGKDTNKTPDELALLVKSKLESEGFETSQINEEASGILYEVKKGEFSKYISFVPTKEGKGAIILALKNLPKS</sequence>
<dbReference type="AlphaFoldDB" id="A0A1Z4LHF3"/>
<feature type="signal peptide" evidence="2">
    <location>
        <begin position="1"/>
        <end position="34"/>
    </location>
</feature>
<dbReference type="EMBL" id="AP018227">
    <property type="protein sequence ID" value="BAY80663.1"/>
    <property type="molecule type" value="Genomic_DNA"/>
</dbReference>
<evidence type="ECO:0000313" key="4">
    <source>
        <dbReference type="Proteomes" id="UP000218418"/>
    </source>
</evidence>